<name>A0ABR1XEJ4_9PEZI</name>
<protein>
    <submittedName>
        <fullName evidence="2">Uncharacterized protein</fullName>
    </submittedName>
</protein>
<accession>A0ABR1XEJ4</accession>
<evidence type="ECO:0000313" key="3">
    <source>
        <dbReference type="Proteomes" id="UP001433268"/>
    </source>
</evidence>
<comment type="caution">
    <text evidence="2">The sequence shown here is derived from an EMBL/GenBank/DDBJ whole genome shotgun (WGS) entry which is preliminary data.</text>
</comment>
<proteinExistence type="predicted"/>
<dbReference type="RefSeq" id="XP_066675814.1">
    <property type="nucleotide sequence ID" value="XM_066806041.1"/>
</dbReference>
<evidence type="ECO:0000256" key="1">
    <source>
        <dbReference type="SAM" id="MobiDB-lite"/>
    </source>
</evidence>
<dbReference type="Proteomes" id="UP001433268">
    <property type="component" value="Unassembled WGS sequence"/>
</dbReference>
<dbReference type="EMBL" id="JAQQWN010000002">
    <property type="protein sequence ID" value="KAK8095041.1"/>
    <property type="molecule type" value="Genomic_DNA"/>
</dbReference>
<gene>
    <name evidence="2" type="ORF">PG997_001726</name>
</gene>
<feature type="compositionally biased region" description="Polar residues" evidence="1">
    <location>
        <begin position="24"/>
        <end position="35"/>
    </location>
</feature>
<dbReference type="GeneID" id="92039101"/>
<sequence>MSGQSDRCVYGGNSEHHSKPSHFVSENTRSPSKSSISRKHVNSYMKSKNGGGDPVTALALRPTSSQSAADRQAKVKREMSASLAVLNKAQ</sequence>
<reference evidence="2 3" key="1">
    <citation type="submission" date="2023-01" db="EMBL/GenBank/DDBJ databases">
        <title>Analysis of 21 Apiospora genomes using comparative genomics revels a genus with tremendous synthesis potential of carbohydrate active enzymes and secondary metabolites.</title>
        <authorList>
            <person name="Sorensen T."/>
        </authorList>
    </citation>
    <scope>NUCLEOTIDE SEQUENCE [LARGE SCALE GENOMIC DNA]</scope>
    <source>
        <strain evidence="2 3">CBS 114990</strain>
    </source>
</reference>
<feature type="region of interest" description="Disordered" evidence="1">
    <location>
        <begin position="1"/>
        <end position="75"/>
    </location>
</feature>
<organism evidence="2 3">
    <name type="scientific">Apiospora hydei</name>
    <dbReference type="NCBI Taxonomy" id="1337664"/>
    <lineage>
        <taxon>Eukaryota</taxon>
        <taxon>Fungi</taxon>
        <taxon>Dikarya</taxon>
        <taxon>Ascomycota</taxon>
        <taxon>Pezizomycotina</taxon>
        <taxon>Sordariomycetes</taxon>
        <taxon>Xylariomycetidae</taxon>
        <taxon>Amphisphaeriales</taxon>
        <taxon>Apiosporaceae</taxon>
        <taxon>Apiospora</taxon>
    </lineage>
</organism>
<evidence type="ECO:0000313" key="2">
    <source>
        <dbReference type="EMBL" id="KAK8095041.1"/>
    </source>
</evidence>
<keyword evidence="3" id="KW-1185">Reference proteome</keyword>